<evidence type="ECO:0000256" key="7">
    <source>
        <dbReference type="RuleBase" id="RU003313"/>
    </source>
</evidence>
<feature type="binding site" evidence="6">
    <location>
        <position position="251"/>
    </location>
    <ligand>
        <name>K(+)</name>
        <dbReference type="ChEBI" id="CHEBI:29103"/>
    </ligand>
</feature>
<dbReference type="Proteomes" id="UP001259572">
    <property type="component" value="Unassembled WGS sequence"/>
</dbReference>
<keyword evidence="6" id="KW-0479">Metal-binding</keyword>
<feature type="binding site" evidence="6">
    <location>
        <begin position="230"/>
        <end position="235"/>
    </location>
    <ligand>
        <name>GTP</name>
        <dbReference type="ChEBI" id="CHEBI:37565"/>
    </ligand>
</feature>
<name>A0ABU3Q820_9SPHN</name>
<dbReference type="NCBIfam" id="NF003661">
    <property type="entry name" value="PRK05291.1-3"/>
    <property type="match status" value="1"/>
</dbReference>
<feature type="binding site" evidence="6">
    <location>
        <position position="234"/>
    </location>
    <ligand>
        <name>Mg(2+)</name>
        <dbReference type="ChEBI" id="CHEBI:18420"/>
    </ligand>
</feature>
<dbReference type="InterPro" id="IPR006073">
    <property type="entry name" value="GTP-bd"/>
</dbReference>
<dbReference type="PANTHER" id="PTHR42714">
    <property type="entry name" value="TRNA MODIFICATION GTPASE GTPBP3"/>
    <property type="match status" value="1"/>
</dbReference>
<accession>A0ABU3Q820</accession>
<dbReference type="InterPro" id="IPR018948">
    <property type="entry name" value="GTP-bd_TrmE_N"/>
</dbReference>
<comment type="similarity">
    <text evidence="1 6 7">Belongs to the TRAFAC class TrmE-Era-EngA-EngB-Septin-like GTPase superfamily. TrmE GTPase family.</text>
</comment>
<feature type="binding site" evidence="6">
    <location>
        <position position="124"/>
    </location>
    <ligand>
        <name>(6S)-5-formyl-5,6,7,8-tetrahydrofolate</name>
        <dbReference type="ChEBI" id="CHEBI:57457"/>
    </ligand>
</feature>
<dbReference type="SUPFAM" id="SSF52540">
    <property type="entry name" value="P-loop containing nucleoside triphosphate hydrolases"/>
    <property type="match status" value="1"/>
</dbReference>
<dbReference type="CDD" id="cd14858">
    <property type="entry name" value="TrmE_N"/>
    <property type="match status" value="1"/>
</dbReference>
<dbReference type="Pfam" id="PF12631">
    <property type="entry name" value="MnmE_helical"/>
    <property type="match status" value="1"/>
</dbReference>
<dbReference type="GO" id="GO:0016787">
    <property type="term" value="F:hydrolase activity"/>
    <property type="evidence" value="ECO:0007669"/>
    <property type="project" value="UniProtKB-KW"/>
</dbReference>
<comment type="function">
    <text evidence="6">Exhibits a very high intrinsic GTPase hydrolysis rate. Involved in the addition of a carboxymethylaminomethyl (cmnm) group at the wobble position (U34) of certain tRNAs, forming tRNA-cmnm(5)s(2)U34.</text>
</comment>
<feature type="binding site" evidence="6">
    <location>
        <position position="255"/>
    </location>
    <ligand>
        <name>Mg(2+)</name>
        <dbReference type="ChEBI" id="CHEBI:18420"/>
    </ligand>
</feature>
<dbReference type="HAMAP" id="MF_00379">
    <property type="entry name" value="GTPase_MnmE"/>
    <property type="match status" value="1"/>
</dbReference>
<keyword evidence="3 6" id="KW-0547">Nucleotide-binding</keyword>
<feature type="binding site" evidence="6">
    <location>
        <position position="84"/>
    </location>
    <ligand>
        <name>(6S)-5-formyl-5,6,7,8-tetrahydrofolate</name>
        <dbReference type="ChEBI" id="CHEBI:57457"/>
    </ligand>
</feature>
<dbReference type="InterPro" id="IPR025867">
    <property type="entry name" value="MnmE_helical"/>
</dbReference>
<dbReference type="PRINTS" id="PR00326">
    <property type="entry name" value="GTP1OBG"/>
</dbReference>
<evidence type="ECO:0000256" key="5">
    <source>
        <dbReference type="ARBA" id="ARBA00023134"/>
    </source>
</evidence>
<evidence type="ECO:0000313" key="9">
    <source>
        <dbReference type="EMBL" id="MDT9599559.1"/>
    </source>
</evidence>
<dbReference type="NCBIfam" id="TIGR00450">
    <property type="entry name" value="mnmE_trmE_thdF"/>
    <property type="match status" value="1"/>
</dbReference>
<dbReference type="InterPro" id="IPR031168">
    <property type="entry name" value="G_TrmE"/>
</dbReference>
<keyword evidence="4 6" id="KW-0630">Potassium</keyword>
<dbReference type="SUPFAM" id="SSF116878">
    <property type="entry name" value="TrmE connector domain"/>
    <property type="match status" value="1"/>
</dbReference>
<dbReference type="Gene3D" id="3.30.1360.120">
    <property type="entry name" value="Probable tRNA modification gtpase trme, domain 1"/>
    <property type="match status" value="1"/>
</dbReference>
<comment type="cofactor">
    <cofactor evidence="6">
        <name>K(+)</name>
        <dbReference type="ChEBI" id="CHEBI:29103"/>
    </cofactor>
    <text evidence="6">Binds 1 potassium ion per subunit.</text>
</comment>
<dbReference type="PANTHER" id="PTHR42714:SF2">
    <property type="entry name" value="TRNA MODIFICATION GTPASE GTPBP3, MITOCHONDRIAL"/>
    <property type="match status" value="1"/>
</dbReference>
<dbReference type="SUPFAM" id="SSF103025">
    <property type="entry name" value="Folate-binding domain"/>
    <property type="match status" value="1"/>
</dbReference>
<comment type="caution">
    <text evidence="6">Lacks conserved residue(s) required for the propagation of feature annotation.</text>
</comment>
<dbReference type="Pfam" id="PF10396">
    <property type="entry name" value="TrmE_N"/>
    <property type="match status" value="1"/>
</dbReference>
<keyword evidence="6 9" id="KW-0378">Hydrolase</keyword>
<evidence type="ECO:0000313" key="10">
    <source>
        <dbReference type="Proteomes" id="UP001259572"/>
    </source>
</evidence>
<comment type="caution">
    <text evidence="9">The sequence shown here is derived from an EMBL/GenBank/DDBJ whole genome shotgun (WGS) entry which is preliminary data.</text>
</comment>
<protein>
    <recommendedName>
        <fullName evidence="6">tRNA modification GTPase MnmE</fullName>
        <ecNumber evidence="6">3.6.-.-</ecNumber>
    </recommendedName>
</protein>
<feature type="binding site" evidence="6">
    <location>
        <position position="249"/>
    </location>
    <ligand>
        <name>K(+)</name>
        <dbReference type="ChEBI" id="CHEBI:29103"/>
    </ligand>
</feature>
<feature type="binding site" evidence="6">
    <location>
        <position position="230"/>
    </location>
    <ligand>
        <name>K(+)</name>
        <dbReference type="ChEBI" id="CHEBI:29103"/>
    </ligand>
</feature>
<dbReference type="PROSITE" id="PS51709">
    <property type="entry name" value="G_TRME"/>
    <property type="match status" value="1"/>
</dbReference>
<dbReference type="RefSeq" id="WP_315726594.1">
    <property type="nucleotide sequence ID" value="NZ_JAVUPU010000005.1"/>
</dbReference>
<dbReference type="Gene3D" id="1.20.120.430">
    <property type="entry name" value="tRNA modification GTPase MnmE domain 2"/>
    <property type="match status" value="1"/>
</dbReference>
<dbReference type="NCBIfam" id="TIGR00231">
    <property type="entry name" value="small_GTP"/>
    <property type="match status" value="1"/>
</dbReference>
<proteinExistence type="inferred from homology"/>
<dbReference type="InterPro" id="IPR027417">
    <property type="entry name" value="P-loop_NTPase"/>
</dbReference>
<evidence type="ECO:0000256" key="4">
    <source>
        <dbReference type="ARBA" id="ARBA00022958"/>
    </source>
</evidence>
<feature type="binding site" evidence="6">
    <location>
        <position position="432"/>
    </location>
    <ligand>
        <name>(6S)-5-formyl-5,6,7,8-tetrahydrofolate</name>
        <dbReference type="ChEBI" id="CHEBI:57457"/>
    </ligand>
</feature>
<gene>
    <name evidence="6 9" type="primary">mnmE</name>
    <name evidence="6" type="synonym">trmE</name>
    <name evidence="9" type="ORF">RQX22_11420</name>
</gene>
<feature type="binding site" evidence="6">
    <location>
        <begin position="249"/>
        <end position="255"/>
    </location>
    <ligand>
        <name>GTP</name>
        <dbReference type="ChEBI" id="CHEBI:37565"/>
    </ligand>
</feature>
<evidence type="ECO:0000256" key="2">
    <source>
        <dbReference type="ARBA" id="ARBA00022694"/>
    </source>
</evidence>
<feature type="domain" description="TrmE-type G" evidence="8">
    <location>
        <begin position="220"/>
        <end position="359"/>
    </location>
</feature>
<organism evidence="9 10">
    <name type="scientific">Sphingosinicella rhizophila</name>
    <dbReference type="NCBI Taxonomy" id="3050082"/>
    <lineage>
        <taxon>Bacteria</taxon>
        <taxon>Pseudomonadati</taxon>
        <taxon>Pseudomonadota</taxon>
        <taxon>Alphaproteobacteria</taxon>
        <taxon>Sphingomonadales</taxon>
        <taxon>Sphingosinicellaceae</taxon>
        <taxon>Sphingosinicella</taxon>
    </lineage>
</organism>
<evidence type="ECO:0000256" key="6">
    <source>
        <dbReference type="HAMAP-Rule" id="MF_00379"/>
    </source>
</evidence>
<feature type="binding site" evidence="6">
    <location>
        <position position="25"/>
    </location>
    <ligand>
        <name>(6S)-5-formyl-5,6,7,8-tetrahydrofolate</name>
        <dbReference type="ChEBI" id="CHEBI:57457"/>
    </ligand>
</feature>
<feature type="binding site" evidence="6">
    <location>
        <position position="254"/>
    </location>
    <ligand>
        <name>K(+)</name>
        <dbReference type="ChEBI" id="CHEBI:29103"/>
    </ligand>
</feature>
<evidence type="ECO:0000256" key="1">
    <source>
        <dbReference type="ARBA" id="ARBA00011043"/>
    </source>
</evidence>
<comment type="subunit">
    <text evidence="6">Homodimer. Heterotetramer of two MnmE and two MnmG subunits.</text>
</comment>
<sequence length="432" mass="45393">MTGTGRDTIYALSSGSPPAAVAIVRISGPAALVALQQLTDIAPALPRHARLATLRHPVGGEALDRALVLHFTGPDSATGEDVAELHLHGGRAVIASVLAALCSIDGLRPAEAGEFTRRSFENGRVDLAEAEGLADLLLAETESQRRAALALAGGSVSHLVEDWQRRVLALAADVEACLDFSDEGDVAEGLPSSWHEELARLAEEMGSLLSRPAIERLRDGLRVSIAGPPNAGKSSLLNALAGREAAIISDIAGTTRDLIEAPTAIGGAPFLLIDTAGLRDGADEIEAIGISRTRLSLEQADIILWLGAPCDCPDPPRSIIVQAKADLNPRIDARADIRVSAVTGQNMGKLIELLIARAEGLLPKEGEVAINARHQAAIQEARSFLDDTKSAPDLLIVAESLRLCRVALDKVTGRAGVEDMLDALFGRFCIGK</sequence>
<keyword evidence="2 6" id="KW-0819">tRNA processing</keyword>
<dbReference type="Gene3D" id="3.40.50.300">
    <property type="entry name" value="P-loop containing nucleotide triphosphate hydrolases"/>
    <property type="match status" value="1"/>
</dbReference>
<feature type="binding site" evidence="6">
    <location>
        <begin position="274"/>
        <end position="277"/>
    </location>
    <ligand>
        <name>GTP</name>
        <dbReference type="ChEBI" id="CHEBI:37565"/>
    </ligand>
</feature>
<comment type="subcellular location">
    <subcellularLocation>
        <location evidence="6">Cytoplasm</location>
    </subcellularLocation>
</comment>
<dbReference type="InterPro" id="IPR004520">
    <property type="entry name" value="GTPase_MnmE"/>
</dbReference>
<dbReference type="CDD" id="cd04164">
    <property type="entry name" value="trmE"/>
    <property type="match status" value="1"/>
</dbReference>
<evidence type="ECO:0000259" key="8">
    <source>
        <dbReference type="PROSITE" id="PS51709"/>
    </source>
</evidence>
<keyword evidence="6" id="KW-0460">Magnesium</keyword>
<keyword evidence="10" id="KW-1185">Reference proteome</keyword>
<keyword evidence="5 6" id="KW-0342">GTP-binding</keyword>
<reference evidence="9 10" key="1">
    <citation type="submission" date="2023-05" db="EMBL/GenBank/DDBJ databases">
        <authorList>
            <person name="Guo Y."/>
        </authorList>
    </citation>
    <scope>NUCLEOTIDE SEQUENCE [LARGE SCALE GENOMIC DNA]</scope>
    <source>
        <strain evidence="9 10">GR2756</strain>
    </source>
</reference>
<dbReference type="Pfam" id="PF01926">
    <property type="entry name" value="MMR_HSR1"/>
    <property type="match status" value="1"/>
</dbReference>
<evidence type="ECO:0000256" key="3">
    <source>
        <dbReference type="ARBA" id="ARBA00022741"/>
    </source>
</evidence>
<dbReference type="EC" id="3.6.-.-" evidence="6"/>
<dbReference type="InterPro" id="IPR027266">
    <property type="entry name" value="TrmE/GcvT-like"/>
</dbReference>
<dbReference type="InterPro" id="IPR005225">
    <property type="entry name" value="Small_GTP-bd"/>
</dbReference>
<dbReference type="InterPro" id="IPR027368">
    <property type="entry name" value="MnmE_dom2"/>
</dbReference>
<dbReference type="EMBL" id="JAVUPU010000005">
    <property type="protein sequence ID" value="MDT9599559.1"/>
    <property type="molecule type" value="Genomic_DNA"/>
</dbReference>
<keyword evidence="6" id="KW-0963">Cytoplasm</keyword>